<dbReference type="EnsemblMetazoa" id="CapteT223030">
    <property type="protein sequence ID" value="CapteP223030"/>
    <property type="gene ID" value="CapteG223030"/>
</dbReference>
<dbReference type="PANTHER" id="PTHR36492:SF2">
    <property type="entry name" value="[ACYL-CARRIER-PROTEIN] PHOSPHODIESTERASE PPTH"/>
    <property type="match status" value="1"/>
</dbReference>
<dbReference type="InterPro" id="IPR052963">
    <property type="entry name" value="Pantetheine_PDE"/>
</dbReference>
<protein>
    <recommendedName>
        <fullName evidence="1">Calcineurin-like phosphoesterase domain-containing protein</fullName>
    </recommendedName>
</protein>
<keyword evidence="4" id="KW-1185">Reference proteome</keyword>
<dbReference type="EMBL" id="AMQN01014622">
    <property type="status" value="NOT_ANNOTATED_CDS"/>
    <property type="molecule type" value="Genomic_DNA"/>
</dbReference>
<name>R7T942_CAPTE</name>
<reference evidence="4" key="1">
    <citation type="submission" date="2012-12" db="EMBL/GenBank/DDBJ databases">
        <authorList>
            <person name="Hellsten U."/>
            <person name="Grimwood J."/>
            <person name="Chapman J.A."/>
            <person name="Shapiro H."/>
            <person name="Aerts A."/>
            <person name="Otillar R.P."/>
            <person name="Terry A.Y."/>
            <person name="Boore J.L."/>
            <person name="Simakov O."/>
            <person name="Marletaz F."/>
            <person name="Cho S.-J."/>
            <person name="Edsinger-Gonzales E."/>
            <person name="Havlak P."/>
            <person name="Kuo D.-H."/>
            <person name="Larsson T."/>
            <person name="Lv J."/>
            <person name="Arendt D."/>
            <person name="Savage R."/>
            <person name="Osoegawa K."/>
            <person name="de Jong P."/>
            <person name="Lindberg D.R."/>
            <person name="Seaver E.C."/>
            <person name="Weisblat D.A."/>
            <person name="Putnam N.H."/>
            <person name="Grigoriev I.V."/>
            <person name="Rokhsar D.S."/>
        </authorList>
    </citation>
    <scope>NUCLEOTIDE SEQUENCE</scope>
    <source>
        <strain evidence="4">I ESC-2004</strain>
    </source>
</reference>
<dbReference type="PANTHER" id="PTHR36492">
    <property type="match status" value="1"/>
</dbReference>
<evidence type="ECO:0000259" key="1">
    <source>
        <dbReference type="Pfam" id="PF00149"/>
    </source>
</evidence>
<dbReference type="OrthoDB" id="550558at2759"/>
<organism evidence="2">
    <name type="scientific">Capitella teleta</name>
    <name type="common">Polychaete worm</name>
    <dbReference type="NCBI Taxonomy" id="283909"/>
    <lineage>
        <taxon>Eukaryota</taxon>
        <taxon>Metazoa</taxon>
        <taxon>Spiralia</taxon>
        <taxon>Lophotrochozoa</taxon>
        <taxon>Annelida</taxon>
        <taxon>Polychaeta</taxon>
        <taxon>Sedentaria</taxon>
        <taxon>Scolecida</taxon>
        <taxon>Capitellidae</taxon>
        <taxon>Capitella</taxon>
    </lineage>
</organism>
<dbReference type="AlphaFoldDB" id="R7T942"/>
<dbReference type="InterPro" id="IPR029052">
    <property type="entry name" value="Metallo-depent_PP-like"/>
</dbReference>
<reference evidence="2 4" key="2">
    <citation type="journal article" date="2013" name="Nature">
        <title>Insights into bilaterian evolution from three spiralian genomes.</title>
        <authorList>
            <person name="Simakov O."/>
            <person name="Marletaz F."/>
            <person name="Cho S.J."/>
            <person name="Edsinger-Gonzales E."/>
            <person name="Havlak P."/>
            <person name="Hellsten U."/>
            <person name="Kuo D.H."/>
            <person name="Larsson T."/>
            <person name="Lv J."/>
            <person name="Arendt D."/>
            <person name="Savage R."/>
            <person name="Osoegawa K."/>
            <person name="de Jong P."/>
            <person name="Grimwood J."/>
            <person name="Chapman J.A."/>
            <person name="Shapiro H."/>
            <person name="Aerts A."/>
            <person name="Otillar R.P."/>
            <person name="Terry A.Y."/>
            <person name="Boore J.L."/>
            <person name="Grigoriev I.V."/>
            <person name="Lindberg D.R."/>
            <person name="Seaver E.C."/>
            <person name="Weisblat D.A."/>
            <person name="Putnam N.H."/>
            <person name="Rokhsar D.S."/>
        </authorList>
    </citation>
    <scope>NUCLEOTIDE SEQUENCE</scope>
    <source>
        <strain evidence="2 4">I ESC-2004</strain>
    </source>
</reference>
<dbReference type="Gene3D" id="3.60.21.10">
    <property type="match status" value="1"/>
</dbReference>
<feature type="domain" description="Calcineurin-like phosphoesterase" evidence="1">
    <location>
        <begin position="10"/>
        <end position="132"/>
    </location>
</feature>
<dbReference type="OMA" id="SHEHIRY"/>
<dbReference type="Proteomes" id="UP000014760">
    <property type="component" value="Unassembled WGS sequence"/>
</dbReference>
<dbReference type="HOGENOM" id="CLU_046051_1_0_1"/>
<gene>
    <name evidence="2" type="ORF">CAPTEDRAFT_223030</name>
</gene>
<evidence type="ECO:0000313" key="3">
    <source>
        <dbReference type="EnsemblMetazoa" id="CapteP223030"/>
    </source>
</evidence>
<accession>R7T942</accession>
<reference evidence="3" key="3">
    <citation type="submission" date="2015-06" db="UniProtKB">
        <authorList>
            <consortium name="EnsemblMetazoa"/>
        </authorList>
    </citation>
    <scope>IDENTIFICATION</scope>
</reference>
<dbReference type="GO" id="GO:0016787">
    <property type="term" value="F:hydrolase activity"/>
    <property type="evidence" value="ECO:0007669"/>
    <property type="project" value="InterPro"/>
</dbReference>
<dbReference type="STRING" id="283909.R7T942"/>
<evidence type="ECO:0000313" key="4">
    <source>
        <dbReference type="Proteomes" id="UP000014760"/>
    </source>
</evidence>
<dbReference type="InterPro" id="IPR004843">
    <property type="entry name" value="Calcineurin-like_PHP"/>
</dbReference>
<evidence type="ECO:0000313" key="2">
    <source>
        <dbReference type="EMBL" id="ELT89953.1"/>
    </source>
</evidence>
<dbReference type="SUPFAM" id="SSF56300">
    <property type="entry name" value="Metallo-dependent phosphatases"/>
    <property type="match status" value="1"/>
</dbReference>
<dbReference type="Pfam" id="PF00149">
    <property type="entry name" value="Metallophos"/>
    <property type="match status" value="1"/>
</dbReference>
<dbReference type="EMBL" id="KB311106">
    <property type="protein sequence ID" value="ELT89953.1"/>
    <property type="molecule type" value="Genomic_DNA"/>
</dbReference>
<proteinExistence type="predicted"/>
<sequence length="315" mass="36159">MASNETSECHIWAVSDLHVEHKDNLRLVEGWSRTKYQKDVLLLAGDVTNDLTLLTRVLKTLKSKFKEVFFVPGNHELWVRPNDKSGDSLAKFYHILAVCDHIGVHYMPKKVKVNSGNGGSLESVWIVPLFSWYATPEDDAQDSLYVKPPYAENADLMHNMWMDNKMCIWPQLPESKSRYFAHMNDPIVKRTYDAPVISFSHVLPRRELIGASEEDIKQVARERARHGCPQLRGNFRSQGGAKNFNFARVAGCYGLDRQIRKIGASVHVYGHQHRNRDRVIDGVRYISHCLGKPAEQKEGWAWGYRSGPKLVWFNK</sequence>